<accession>A0A212FKD9</accession>
<dbReference type="KEGG" id="dpl:KGM_211359"/>
<evidence type="ECO:0000313" key="1">
    <source>
        <dbReference type="EMBL" id="OWR54202.1"/>
    </source>
</evidence>
<dbReference type="PANTHER" id="PTHR37984">
    <property type="entry name" value="PROTEIN CBG26694"/>
    <property type="match status" value="1"/>
</dbReference>
<keyword evidence="2" id="KW-1185">Reference proteome</keyword>
<organism evidence="1 2">
    <name type="scientific">Danaus plexippus plexippus</name>
    <dbReference type="NCBI Taxonomy" id="278856"/>
    <lineage>
        <taxon>Eukaryota</taxon>
        <taxon>Metazoa</taxon>
        <taxon>Ecdysozoa</taxon>
        <taxon>Arthropoda</taxon>
        <taxon>Hexapoda</taxon>
        <taxon>Insecta</taxon>
        <taxon>Pterygota</taxon>
        <taxon>Neoptera</taxon>
        <taxon>Endopterygota</taxon>
        <taxon>Lepidoptera</taxon>
        <taxon>Glossata</taxon>
        <taxon>Ditrysia</taxon>
        <taxon>Papilionoidea</taxon>
        <taxon>Nymphalidae</taxon>
        <taxon>Danainae</taxon>
        <taxon>Danaini</taxon>
        <taxon>Danaina</taxon>
        <taxon>Danaus</taxon>
        <taxon>Danaus</taxon>
    </lineage>
</organism>
<protein>
    <submittedName>
        <fullName evidence="1">Polyprotein</fullName>
    </submittedName>
</protein>
<dbReference type="InterPro" id="IPR050951">
    <property type="entry name" value="Retrovirus_Pol_polyprotein"/>
</dbReference>
<name>A0A212FKD9_DANPL</name>
<reference evidence="1 2" key="1">
    <citation type="journal article" date="2011" name="Cell">
        <title>The monarch butterfly genome yields insights into long-distance migration.</title>
        <authorList>
            <person name="Zhan S."/>
            <person name="Merlin C."/>
            <person name="Boore J.L."/>
            <person name="Reppert S.M."/>
        </authorList>
    </citation>
    <scope>NUCLEOTIDE SEQUENCE [LARGE SCALE GENOMIC DNA]</scope>
    <source>
        <strain evidence="1">F-2</strain>
    </source>
</reference>
<evidence type="ECO:0000313" key="2">
    <source>
        <dbReference type="Proteomes" id="UP000007151"/>
    </source>
</evidence>
<gene>
    <name evidence="1" type="ORF">KGM_211359</name>
</gene>
<dbReference type="Gene3D" id="2.40.70.10">
    <property type="entry name" value="Acid Proteases"/>
    <property type="match status" value="1"/>
</dbReference>
<dbReference type="PANTHER" id="PTHR37984:SF13">
    <property type="entry name" value="RIBONUCLEASE H"/>
    <property type="match status" value="1"/>
</dbReference>
<comment type="caution">
    <text evidence="1">The sequence shown here is derived from an EMBL/GenBank/DDBJ whole genome shotgun (WGS) entry which is preliminary data.</text>
</comment>
<dbReference type="Proteomes" id="UP000007151">
    <property type="component" value="Unassembled WGS sequence"/>
</dbReference>
<proteinExistence type="predicted"/>
<dbReference type="EMBL" id="AGBW02008065">
    <property type="protein sequence ID" value="OWR54202.1"/>
    <property type="molecule type" value="Genomic_DNA"/>
</dbReference>
<dbReference type="InterPro" id="IPR021109">
    <property type="entry name" value="Peptidase_aspartic_dom_sf"/>
</dbReference>
<dbReference type="AlphaFoldDB" id="A0A212FKD9"/>
<sequence length="285" mass="32031">MINKKLQYELLKKDNLCYEHVVEAMLSSESAGRDVRMMNAAGSYVHKDVSSSSEVASPQSPYEPMDVNAMQLRRSYNTTRLCYRCGDRHGGECRFINAVCHYCKKRGHIEKICTSKKKNTNKVNYADNENNIQLNGIYNLKSSFTRIPAYSITLLLNGVPVRMEVDSGAAYSIVNQQTWEKLNDSSVLSVLPNKLCTWNNSPVQVLGQTLVQVKYKNIKCALNIVVARGVGPNLIGRNWFRQLGITLNINIIDLDMTGVDKVISKYPNVFKEGLGTYRGGDVKSF</sequence>
<dbReference type="InParanoid" id="A0A212FKD9"/>
<dbReference type="SUPFAM" id="SSF50630">
    <property type="entry name" value="Acid proteases"/>
    <property type="match status" value="1"/>
</dbReference>